<dbReference type="InterPro" id="IPR006438">
    <property type="entry name" value="HAD-SF_TIGR01548"/>
</dbReference>
<dbReference type="NCBIfam" id="TIGR01656">
    <property type="entry name" value="Histidinol-ppas"/>
    <property type="match status" value="1"/>
</dbReference>
<dbReference type="NCBIfam" id="NF002114">
    <property type="entry name" value="PRK00951.2-4"/>
    <property type="match status" value="1"/>
</dbReference>
<dbReference type="PROSITE" id="PS00955">
    <property type="entry name" value="IGP_DEHYDRATASE_2"/>
    <property type="match status" value="1"/>
</dbReference>
<reference evidence="11" key="2">
    <citation type="journal article" date="2023" name="Microbiol Resour">
        <title>Decontamination and Annotation of the Draft Genome Sequence of the Oomycete Lagenidium giganteum ARSEF 373.</title>
        <authorList>
            <person name="Morgan W.R."/>
            <person name="Tartar A."/>
        </authorList>
    </citation>
    <scope>NUCLEOTIDE SEQUENCE</scope>
    <source>
        <strain evidence="11">ARSEF 373</strain>
    </source>
</reference>
<dbReference type="GO" id="GO:0016791">
    <property type="term" value="F:phosphatase activity"/>
    <property type="evidence" value="ECO:0007669"/>
    <property type="project" value="InterPro"/>
</dbReference>
<dbReference type="Pfam" id="PF00475">
    <property type="entry name" value="IGPD"/>
    <property type="match status" value="1"/>
</dbReference>
<dbReference type="InterPro" id="IPR020565">
    <property type="entry name" value="ImidazoleglycerP_deHydtase_CS"/>
</dbReference>
<keyword evidence="9" id="KW-0511">Multifunctional enzyme</keyword>
<dbReference type="InterPro" id="IPR036412">
    <property type="entry name" value="HAD-like_sf"/>
</dbReference>
<dbReference type="GO" id="GO:0000105">
    <property type="term" value="P:L-histidine biosynthetic process"/>
    <property type="evidence" value="ECO:0007669"/>
    <property type="project" value="UniProtKB-KW"/>
</dbReference>
<dbReference type="SFLD" id="SFLDS00003">
    <property type="entry name" value="Haloacid_Dehalogenase"/>
    <property type="match status" value="1"/>
</dbReference>
<dbReference type="PROSITE" id="PS00954">
    <property type="entry name" value="IGP_DEHYDRATASE_1"/>
    <property type="match status" value="1"/>
</dbReference>
<dbReference type="PANTHER" id="PTHR23133">
    <property type="entry name" value="IMIDAZOLEGLYCEROL-PHOSPHATE DEHYDRATASE HIS7"/>
    <property type="match status" value="1"/>
</dbReference>
<comment type="caution">
    <text evidence="11">The sequence shown here is derived from an EMBL/GenBank/DDBJ whole genome shotgun (WGS) entry which is preliminary data.</text>
</comment>
<dbReference type="EMBL" id="DAKRPA010000005">
    <property type="protein sequence ID" value="DBA04729.1"/>
    <property type="molecule type" value="Genomic_DNA"/>
</dbReference>
<dbReference type="InterPro" id="IPR041492">
    <property type="entry name" value="HAD_2"/>
</dbReference>
<keyword evidence="7 10" id="KW-0368">Histidine biosynthesis</keyword>
<evidence type="ECO:0000313" key="12">
    <source>
        <dbReference type="Proteomes" id="UP001146120"/>
    </source>
</evidence>
<accession>A0AAV2ZJ79</accession>
<keyword evidence="8 10" id="KW-0456">Lyase</keyword>
<dbReference type="Proteomes" id="UP001146120">
    <property type="component" value="Unassembled WGS sequence"/>
</dbReference>
<comment type="similarity">
    <text evidence="3 10">Belongs to the imidazoleglycerol-phosphate dehydratase family.</text>
</comment>
<dbReference type="Pfam" id="PF13419">
    <property type="entry name" value="HAD_2"/>
    <property type="match status" value="1"/>
</dbReference>
<organism evidence="11 12">
    <name type="scientific">Lagenidium giganteum</name>
    <dbReference type="NCBI Taxonomy" id="4803"/>
    <lineage>
        <taxon>Eukaryota</taxon>
        <taxon>Sar</taxon>
        <taxon>Stramenopiles</taxon>
        <taxon>Oomycota</taxon>
        <taxon>Peronosporomycetes</taxon>
        <taxon>Pythiales</taxon>
        <taxon>Pythiaceae</taxon>
    </lineage>
</organism>
<dbReference type="CDD" id="cd07914">
    <property type="entry name" value="IGPD"/>
    <property type="match status" value="1"/>
</dbReference>
<dbReference type="InterPro" id="IPR023198">
    <property type="entry name" value="PGP-like_dom2"/>
</dbReference>
<proteinExistence type="inferred from homology"/>
<comment type="pathway">
    <text evidence="2 10">Amino-acid biosynthesis; L-histidine biosynthesis; L-histidine from 5-phospho-alpha-D-ribose 1-diphosphate: step 6/9.</text>
</comment>
<dbReference type="InterPro" id="IPR020568">
    <property type="entry name" value="Ribosomal_Su5_D2-typ_SF"/>
</dbReference>
<evidence type="ECO:0000256" key="8">
    <source>
        <dbReference type="ARBA" id="ARBA00023239"/>
    </source>
</evidence>
<dbReference type="NCBIfam" id="TIGR01548">
    <property type="entry name" value="HAD-SF-IA-hyp1"/>
    <property type="match status" value="1"/>
</dbReference>
<reference evidence="11" key="1">
    <citation type="submission" date="2022-11" db="EMBL/GenBank/DDBJ databases">
        <authorList>
            <person name="Morgan W.R."/>
            <person name="Tartar A."/>
        </authorList>
    </citation>
    <scope>NUCLEOTIDE SEQUENCE</scope>
    <source>
        <strain evidence="11">ARSEF 373</strain>
    </source>
</reference>
<keyword evidence="12" id="KW-1185">Reference proteome</keyword>
<dbReference type="SUPFAM" id="SSF54211">
    <property type="entry name" value="Ribosomal protein S5 domain 2-like"/>
    <property type="match status" value="2"/>
</dbReference>
<keyword evidence="6" id="KW-0028">Amino-acid biosynthesis</keyword>
<sequence>MTAGTPTMAMPPKALLLDMDGVMAEVSRSYRQAIVYTAAQFGVTVTQDDIEEQKVLGNANNDWVLTHRLIREKLSPGSTLPSLEEVTSTFENLYQGTQDQPGLCLLETLITTKGLLEELRRRLPQGMAVVTGRPRKDCDAFLEAHGIKDLFSVCVCMEDGPPKPSPKPIEMALCKLGGVRAQDAVMIGDTVDDVIAAVEAGVTAFGVLTPGDHAQAVLAHEESEMKVILMEHGAARVLTPGLSELLDIIPPAPSATPGPTSFSGASSVTIKRKAFISRVTKETSIQVQLDLDGTGACKINSGIGFLDHMLTALAKHSRFNIDLECKGDTWIDDHHTTEDCALTLGEAFDQALGNRAGIARFGSAMVPLDEALSRAIVDISSRAHSDINLQLVRPMIGTLSSEMITHFFESFASAARLTLHVDVLKGRNDHHRAEASFKALAVALRAAVARDESAGVPSTKGVLA</sequence>
<dbReference type="Gene3D" id="3.30.230.40">
    <property type="entry name" value="Imidazole glycerol phosphate dehydratase, domain 1"/>
    <property type="match status" value="2"/>
</dbReference>
<dbReference type="Gene3D" id="3.40.50.1000">
    <property type="entry name" value="HAD superfamily/HAD-like"/>
    <property type="match status" value="1"/>
</dbReference>
<dbReference type="HAMAP" id="MF_00076">
    <property type="entry name" value="HisB"/>
    <property type="match status" value="1"/>
</dbReference>
<evidence type="ECO:0000256" key="7">
    <source>
        <dbReference type="ARBA" id="ARBA00023102"/>
    </source>
</evidence>
<dbReference type="AlphaFoldDB" id="A0AAV2ZJ79"/>
<evidence type="ECO:0000256" key="2">
    <source>
        <dbReference type="ARBA" id="ARBA00005047"/>
    </source>
</evidence>
<dbReference type="FunFam" id="3.30.230.40:FF:000003">
    <property type="entry name" value="Imidazoleglycerol-phosphate dehydratase HisB"/>
    <property type="match status" value="1"/>
</dbReference>
<dbReference type="GO" id="GO:0004424">
    <property type="term" value="F:imidazoleglycerol-phosphate dehydratase activity"/>
    <property type="evidence" value="ECO:0007669"/>
    <property type="project" value="UniProtKB-EC"/>
</dbReference>
<evidence type="ECO:0000256" key="6">
    <source>
        <dbReference type="ARBA" id="ARBA00022605"/>
    </source>
</evidence>
<dbReference type="EC" id="4.2.1.19" evidence="4 10"/>
<dbReference type="InterPro" id="IPR038494">
    <property type="entry name" value="IGPD_sf"/>
</dbReference>
<dbReference type="InterPro" id="IPR023214">
    <property type="entry name" value="HAD_sf"/>
</dbReference>
<evidence type="ECO:0000313" key="11">
    <source>
        <dbReference type="EMBL" id="DBA04729.1"/>
    </source>
</evidence>
<evidence type="ECO:0000256" key="3">
    <source>
        <dbReference type="ARBA" id="ARBA00007481"/>
    </source>
</evidence>
<evidence type="ECO:0000256" key="9">
    <source>
        <dbReference type="ARBA" id="ARBA00023268"/>
    </source>
</evidence>
<dbReference type="InterPro" id="IPR006543">
    <property type="entry name" value="Histidinol-phos"/>
</dbReference>
<dbReference type="PANTHER" id="PTHR23133:SF2">
    <property type="entry name" value="IMIDAZOLEGLYCEROL-PHOSPHATE DEHYDRATASE"/>
    <property type="match status" value="1"/>
</dbReference>
<name>A0AAV2ZJ79_9STRA</name>
<dbReference type="Gene3D" id="1.10.150.240">
    <property type="entry name" value="Putative phosphatase, domain 2"/>
    <property type="match status" value="1"/>
</dbReference>
<evidence type="ECO:0000256" key="4">
    <source>
        <dbReference type="ARBA" id="ARBA00012075"/>
    </source>
</evidence>
<evidence type="ECO:0000256" key="5">
    <source>
        <dbReference type="ARBA" id="ARBA00016664"/>
    </source>
</evidence>
<dbReference type="SFLD" id="SFLDG01129">
    <property type="entry name" value="C1.5:_HAD__Beta-PGM__Phosphata"/>
    <property type="match status" value="1"/>
</dbReference>
<gene>
    <name evidence="11" type="ORF">N0F65_004366</name>
</gene>
<dbReference type="InterPro" id="IPR000807">
    <property type="entry name" value="ImidazoleglycerolP_deHydtase"/>
</dbReference>
<evidence type="ECO:0000256" key="10">
    <source>
        <dbReference type="RuleBase" id="RU000598"/>
    </source>
</evidence>
<comment type="catalytic activity">
    <reaction evidence="1 10">
        <text>D-erythro-1-(imidazol-4-yl)glycerol 3-phosphate = 3-(imidazol-4-yl)-2-oxopropyl phosphate + H2O</text>
        <dbReference type="Rhea" id="RHEA:11040"/>
        <dbReference type="ChEBI" id="CHEBI:15377"/>
        <dbReference type="ChEBI" id="CHEBI:57766"/>
        <dbReference type="ChEBI" id="CHEBI:58278"/>
        <dbReference type="EC" id="4.2.1.19"/>
    </reaction>
</comment>
<protein>
    <recommendedName>
        <fullName evidence="5 10">Imidazoleglycerol-phosphate dehydratase</fullName>
        <ecNumber evidence="4 10">4.2.1.19</ecNumber>
    </recommendedName>
</protein>
<evidence type="ECO:0000256" key="1">
    <source>
        <dbReference type="ARBA" id="ARBA00001723"/>
    </source>
</evidence>
<dbReference type="SUPFAM" id="SSF56784">
    <property type="entry name" value="HAD-like"/>
    <property type="match status" value="1"/>
</dbReference>
<dbReference type="FunFam" id="3.30.230.40:FF:000001">
    <property type="entry name" value="Imidazoleglycerol-phosphate dehydratase HisB"/>
    <property type="match status" value="1"/>
</dbReference>
<dbReference type="NCBIfam" id="NF002111">
    <property type="entry name" value="PRK00951.2-1"/>
    <property type="match status" value="1"/>
</dbReference>